<dbReference type="InterPro" id="IPR000915">
    <property type="entry name" value="60S_ribosomal_eL6"/>
</dbReference>
<dbReference type="VEuPathDB" id="CryptoDB:cand_012490"/>
<dbReference type="RefSeq" id="XP_067066894.1">
    <property type="nucleotide sequence ID" value="XM_067211486.1"/>
</dbReference>
<dbReference type="FunFam" id="2.30.30.30:FF:000014">
    <property type="entry name" value="60S ribosomal protein L6"/>
    <property type="match status" value="1"/>
</dbReference>
<dbReference type="EMBL" id="LRBS01000117">
    <property type="protein sequence ID" value="OII72299.1"/>
    <property type="molecule type" value="Genomic_DNA"/>
</dbReference>
<evidence type="ECO:0000256" key="3">
    <source>
        <dbReference type="ARBA" id="ARBA00023274"/>
    </source>
</evidence>
<dbReference type="SUPFAM" id="SSF50104">
    <property type="entry name" value="Translation proteins SH3-like domain"/>
    <property type="match status" value="1"/>
</dbReference>
<evidence type="ECO:0000313" key="4">
    <source>
        <dbReference type="EMBL" id="OII72299.1"/>
    </source>
</evidence>
<dbReference type="InterPro" id="IPR014722">
    <property type="entry name" value="Rib_uL2_dom2"/>
</dbReference>
<proteinExistence type="inferred from homology"/>
<dbReference type="PANTHER" id="PTHR10715">
    <property type="entry name" value="60S RIBOSOMAL PROTEIN L6"/>
    <property type="match status" value="1"/>
</dbReference>
<reference evidence="4 5" key="1">
    <citation type="submission" date="2016-10" db="EMBL/GenBank/DDBJ databases">
        <title>Reductive evolution of mitochondrial metabolism and differential evolution of invasion-related proteins in Cryptosporidium.</title>
        <authorList>
            <person name="Liu S."/>
            <person name="Roellig D.M."/>
            <person name="Guo Y."/>
            <person name="Li N."/>
            <person name="Frace M.A."/>
            <person name="Tang K."/>
            <person name="Zhang L."/>
            <person name="Feng Y."/>
            <person name="Xiao L."/>
        </authorList>
    </citation>
    <scope>NUCLEOTIDE SEQUENCE [LARGE SCALE GENOMIC DNA]</scope>
    <source>
        <strain evidence="4">30847</strain>
    </source>
</reference>
<dbReference type="Gene3D" id="2.30.30.30">
    <property type="match status" value="1"/>
</dbReference>
<dbReference type="InterPro" id="IPR008991">
    <property type="entry name" value="Translation_prot_SH3-like_sf"/>
</dbReference>
<keyword evidence="2 4" id="KW-0689">Ribosomal protein</keyword>
<comment type="similarity">
    <text evidence="1">Belongs to the eukaryotic ribosomal protein eL6 family.</text>
</comment>
<dbReference type="OrthoDB" id="2436667at2759"/>
<dbReference type="GO" id="GO:0022625">
    <property type="term" value="C:cytosolic large ribosomal subunit"/>
    <property type="evidence" value="ECO:0007669"/>
    <property type="project" value="TreeGrafter"/>
</dbReference>
<organism evidence="4 5">
    <name type="scientific">Cryptosporidium andersoni</name>
    <dbReference type="NCBI Taxonomy" id="117008"/>
    <lineage>
        <taxon>Eukaryota</taxon>
        <taxon>Sar</taxon>
        <taxon>Alveolata</taxon>
        <taxon>Apicomplexa</taxon>
        <taxon>Conoidasida</taxon>
        <taxon>Coccidia</taxon>
        <taxon>Eucoccidiorida</taxon>
        <taxon>Eimeriorina</taxon>
        <taxon>Cryptosporidiidae</taxon>
        <taxon>Cryptosporidium</taxon>
    </lineage>
</organism>
<dbReference type="InterPro" id="IPR041997">
    <property type="entry name" value="Ribosomal_eL6_KOW"/>
</dbReference>
<keyword evidence="5" id="KW-1185">Reference proteome</keyword>
<comment type="caution">
    <text evidence="4">The sequence shown here is derived from an EMBL/GenBank/DDBJ whole genome shotgun (WGS) entry which is preliminary data.</text>
</comment>
<evidence type="ECO:0000256" key="2">
    <source>
        <dbReference type="ARBA" id="ARBA00022980"/>
    </source>
</evidence>
<dbReference type="GO" id="GO:0000027">
    <property type="term" value="P:ribosomal large subunit assembly"/>
    <property type="evidence" value="ECO:0007669"/>
    <property type="project" value="TreeGrafter"/>
</dbReference>
<accession>A0A1J4MFQ8</accession>
<protein>
    <submittedName>
        <fullName evidence="4">60s ribosomal protein L6</fullName>
    </submittedName>
</protein>
<keyword evidence="3" id="KW-0687">Ribonucleoprotein</keyword>
<dbReference type="PANTHER" id="PTHR10715:SF0">
    <property type="entry name" value="LARGE RIBOSOMAL SUBUNIT PROTEIN EL6"/>
    <property type="match status" value="1"/>
</dbReference>
<dbReference type="GO" id="GO:0003735">
    <property type="term" value="F:structural constituent of ribosome"/>
    <property type="evidence" value="ECO:0007669"/>
    <property type="project" value="InterPro"/>
</dbReference>
<dbReference type="Pfam" id="PF01159">
    <property type="entry name" value="Ribosomal_L6e"/>
    <property type="match status" value="1"/>
</dbReference>
<name>A0A1J4MFQ8_9CRYT</name>
<dbReference type="GO" id="GO:0002181">
    <property type="term" value="P:cytoplasmic translation"/>
    <property type="evidence" value="ECO:0007669"/>
    <property type="project" value="TreeGrafter"/>
</dbReference>
<dbReference type="AlphaFoldDB" id="A0A1J4MFQ8"/>
<gene>
    <name evidence="4" type="ORF">cand_012490</name>
</gene>
<dbReference type="GO" id="GO:0003723">
    <property type="term" value="F:RNA binding"/>
    <property type="evidence" value="ECO:0007669"/>
    <property type="project" value="TreeGrafter"/>
</dbReference>
<dbReference type="CDD" id="cd13156">
    <property type="entry name" value="KOW_RPL6"/>
    <property type="match status" value="1"/>
</dbReference>
<dbReference type="Proteomes" id="UP000186804">
    <property type="component" value="Unassembled WGS sequence"/>
</dbReference>
<dbReference type="GeneID" id="92365434"/>
<evidence type="ECO:0000256" key="1">
    <source>
        <dbReference type="ARBA" id="ARBA00010592"/>
    </source>
</evidence>
<evidence type="ECO:0000313" key="5">
    <source>
        <dbReference type="Proteomes" id="UP000186804"/>
    </source>
</evidence>
<sequence>MTTKIELSKPAPRLKITLKKKYASKRKSSVRAPKVRESLAPGVVCILLAGPYKGKRVVMLKTLTSGLIVVTGPFTLNGVPVRRVNPAYVIATSTNIDISGVDVSKFTDEYFKVDRNKLRKNRQVDNFMNQGENATHRVVSDERKKDQQALDTAILPNIQRDPLMVSYLKTRFTLKSGMFPHLLKF</sequence>